<name>G3B5U0_CANTC</name>
<evidence type="ECO:0000259" key="1">
    <source>
        <dbReference type="SMART" id="SM00128"/>
    </source>
</evidence>
<dbReference type="Gene3D" id="3.60.10.10">
    <property type="entry name" value="Endonuclease/exonuclease/phosphatase"/>
    <property type="match status" value="1"/>
</dbReference>
<dbReference type="AlphaFoldDB" id="G3B5U0"/>
<dbReference type="KEGG" id="cten:18247498"/>
<dbReference type="InterPro" id="IPR000300">
    <property type="entry name" value="IPPc"/>
</dbReference>
<reference evidence="2 3" key="1">
    <citation type="journal article" date="2011" name="Proc. Natl. Acad. Sci. U.S.A.">
        <title>Comparative genomics of xylose-fermenting fungi for enhanced biofuel production.</title>
        <authorList>
            <person name="Wohlbach D.J."/>
            <person name="Kuo A."/>
            <person name="Sato T.K."/>
            <person name="Potts K.M."/>
            <person name="Salamov A.A."/>
            <person name="LaButti K.M."/>
            <person name="Sun H."/>
            <person name="Clum A."/>
            <person name="Pangilinan J.L."/>
            <person name="Lindquist E.A."/>
            <person name="Lucas S."/>
            <person name="Lapidus A."/>
            <person name="Jin M."/>
            <person name="Gunawan C."/>
            <person name="Balan V."/>
            <person name="Dale B.E."/>
            <person name="Jeffries T.W."/>
            <person name="Zinkel R."/>
            <person name="Barry K.W."/>
            <person name="Grigoriev I.V."/>
            <person name="Gasch A.P."/>
        </authorList>
    </citation>
    <scope>NUCLEOTIDE SEQUENCE [LARGE SCALE GENOMIC DNA]</scope>
    <source>
        <strain evidence="2">ATCC 10573</strain>
        <strain evidence="3">ATCC 10573 / BCRC 21748 / CBS 615 / JCM 9827 / NBRC 10315 / NRRL Y-1498 / VKM Y-70</strain>
    </source>
</reference>
<dbReference type="PANTHER" id="PTHR11200">
    <property type="entry name" value="INOSITOL 5-PHOSPHATASE"/>
    <property type="match status" value="1"/>
</dbReference>
<dbReference type="InterPro" id="IPR036691">
    <property type="entry name" value="Endo/exonu/phosph_ase_sf"/>
</dbReference>
<dbReference type="SUPFAM" id="SSF56219">
    <property type="entry name" value="DNase I-like"/>
    <property type="match status" value="1"/>
</dbReference>
<dbReference type="EMBL" id="GL996524">
    <property type="protein sequence ID" value="EGV63626.1"/>
    <property type="molecule type" value="Genomic_DNA"/>
</dbReference>
<dbReference type="EMBL" id="GL996524">
    <property type="protein sequence ID" value="EGV63625.1"/>
    <property type="molecule type" value="Genomic_DNA"/>
</dbReference>
<sequence>MSSRTDTPKEIELDLFLFTHNCGKRGIDSDVFIPKVAKILPKEVAGLYVFGIEEACSIMDASSYTTSNPHFIAVNQVLLDTLHKAYGMSDTKFHTVGICHIGAIGIFVITPFPSKITKVRSASMGCGYFYSSMKGAAGLRVTWKPSETSGEMVDLTFADAHLSAYEGEYYCAKRNYEVIRLMRALDFGDGYSFLKPNSHSFFMGDLNYRTTKDIRADTSAIEELTSLQDQTMTTNSSTEELVQKYDELSESIRNDQVFMGFTEACIDFPPTYKFNLGTAIYNTKRSPSWCDRILYQSTYRNRHGAFKSGLSSSAVPRVKEYNSVKALFTSDHQPVYLSISIPFEPPESIISSSGYLKILPNDQGIDHFHRKNSNEVIADSASGPTQIYGKSTKLDRIIRFYLTPLSDSVIGNGLWVSTTPSGRIAILVGLLLLVAVYQIFK</sequence>
<keyword evidence="3" id="KW-1185">Reference proteome</keyword>
<dbReference type="GO" id="GO:0004439">
    <property type="term" value="F:phosphatidylinositol-4,5-bisphosphate 5-phosphatase activity"/>
    <property type="evidence" value="ECO:0007669"/>
    <property type="project" value="TreeGrafter"/>
</dbReference>
<dbReference type="GO" id="GO:0046856">
    <property type="term" value="P:phosphatidylinositol dephosphorylation"/>
    <property type="evidence" value="ECO:0007669"/>
    <property type="project" value="InterPro"/>
</dbReference>
<dbReference type="InterPro" id="IPR046985">
    <property type="entry name" value="IP5"/>
</dbReference>
<feature type="domain" description="Inositol polyphosphate-related phosphatase" evidence="1">
    <location>
        <begin position="11"/>
        <end position="347"/>
    </location>
</feature>
<accession>G3B5U0</accession>
<dbReference type="HOGENOM" id="CLU_025224_2_1_1"/>
<dbReference type="SMART" id="SM00128">
    <property type="entry name" value="IPPc"/>
    <property type="match status" value="1"/>
</dbReference>
<organism evidence="3">
    <name type="scientific">Candida tenuis (strain ATCC 10573 / BCRC 21748 / CBS 615 / JCM 9827 / NBRC 10315 / NRRL Y-1498 / VKM Y-70)</name>
    <name type="common">Yeast</name>
    <name type="synonym">Yamadazyma tenuis</name>
    <dbReference type="NCBI Taxonomy" id="590646"/>
    <lineage>
        <taxon>Eukaryota</taxon>
        <taxon>Fungi</taxon>
        <taxon>Dikarya</taxon>
        <taxon>Ascomycota</taxon>
        <taxon>Saccharomycotina</taxon>
        <taxon>Pichiomycetes</taxon>
        <taxon>Debaryomycetaceae</taxon>
        <taxon>Yamadazyma</taxon>
    </lineage>
</organism>
<proteinExistence type="predicted"/>
<dbReference type="PANTHER" id="PTHR11200:SF275">
    <property type="entry name" value="LD06095P"/>
    <property type="match status" value="1"/>
</dbReference>
<evidence type="ECO:0000313" key="2">
    <source>
        <dbReference type="EMBL" id="EGV63625.1"/>
    </source>
</evidence>
<dbReference type="STRING" id="590646.G3B5U0"/>
<gene>
    <name evidence="2" type="ORF">CANTEDRAFT_114600</name>
</gene>
<dbReference type="eggNOG" id="KOG0565">
    <property type="taxonomic scope" value="Eukaryota"/>
</dbReference>
<dbReference type="Proteomes" id="UP000000707">
    <property type="component" value="Unassembled WGS sequence"/>
</dbReference>
<protein>
    <submittedName>
        <fullName evidence="2">DNase I-like protein</fullName>
    </submittedName>
</protein>
<dbReference type="Pfam" id="PF22669">
    <property type="entry name" value="Exo_endo_phos2"/>
    <property type="match status" value="1"/>
</dbReference>
<evidence type="ECO:0000313" key="3">
    <source>
        <dbReference type="Proteomes" id="UP000000707"/>
    </source>
</evidence>
<dbReference type="RefSeq" id="XP_006687419.1">
    <property type="nucleotide sequence ID" value="XM_006687356.1"/>
</dbReference>
<dbReference type="GeneID" id="18247498"/>